<dbReference type="AlphaFoldDB" id="A0A164NXM3"/>
<proteinExistence type="predicted"/>
<dbReference type="RefSeq" id="WP_067586619.1">
    <property type="nucleotide sequence ID" value="NZ_JABMCZ010000005.1"/>
</dbReference>
<name>A0A164NXM3_9NOCA</name>
<accession>A0A164NXM3</accession>
<comment type="caution">
    <text evidence="1">The sequence shown here is derived from an EMBL/GenBank/DDBJ whole genome shotgun (WGS) entry which is preliminary data.</text>
</comment>
<gene>
    <name evidence="1" type="ORF">AWN90_22750</name>
</gene>
<dbReference type="EMBL" id="LWGR01000004">
    <property type="protein sequence ID" value="KZM74851.1"/>
    <property type="molecule type" value="Genomic_DNA"/>
</dbReference>
<evidence type="ECO:0000313" key="1">
    <source>
        <dbReference type="EMBL" id="KZM74851.1"/>
    </source>
</evidence>
<keyword evidence="2" id="KW-1185">Reference proteome</keyword>
<dbReference type="Proteomes" id="UP000076512">
    <property type="component" value="Unassembled WGS sequence"/>
</dbReference>
<sequence>MDDIFRVTRVRGLTERAAQAGYHLVCEAHSSVSWILLDNEDGERIHSAKTLDQIERILSE</sequence>
<organism evidence="1 2">
    <name type="scientific">Nocardia terpenica</name>
    <dbReference type="NCBI Taxonomy" id="455432"/>
    <lineage>
        <taxon>Bacteria</taxon>
        <taxon>Bacillati</taxon>
        <taxon>Actinomycetota</taxon>
        <taxon>Actinomycetes</taxon>
        <taxon>Mycobacteriales</taxon>
        <taxon>Nocardiaceae</taxon>
        <taxon>Nocardia</taxon>
    </lineage>
</organism>
<dbReference type="OrthoDB" id="4559776at2"/>
<evidence type="ECO:0000313" key="2">
    <source>
        <dbReference type="Proteomes" id="UP000076512"/>
    </source>
</evidence>
<reference evidence="1 2" key="1">
    <citation type="submission" date="2016-04" db="EMBL/GenBank/DDBJ databases">
        <authorList>
            <person name="Evans L.H."/>
            <person name="Alamgir A."/>
            <person name="Owens N."/>
            <person name="Weber N.D."/>
            <person name="Virtaneva K."/>
            <person name="Barbian K."/>
            <person name="Babar A."/>
            <person name="Rosenke K."/>
        </authorList>
    </citation>
    <scope>NUCLEOTIDE SEQUENCE [LARGE SCALE GENOMIC DNA]</scope>
    <source>
        <strain evidence="1 2">IFM 0406</strain>
    </source>
</reference>
<protein>
    <submittedName>
        <fullName evidence="1">Uncharacterized protein</fullName>
    </submittedName>
</protein>